<feature type="transmembrane region" description="Helical" evidence="1">
    <location>
        <begin position="246"/>
        <end position="263"/>
    </location>
</feature>
<dbReference type="SUPFAM" id="SSF103481">
    <property type="entry name" value="Multidrug resistance efflux transporter EmrE"/>
    <property type="match status" value="2"/>
</dbReference>
<keyword evidence="1" id="KW-0812">Transmembrane</keyword>
<protein>
    <submittedName>
        <fullName evidence="3">EamA family transporter</fullName>
    </submittedName>
</protein>
<feature type="transmembrane region" description="Helical" evidence="1">
    <location>
        <begin position="269"/>
        <end position="286"/>
    </location>
</feature>
<feature type="transmembrane region" description="Helical" evidence="1">
    <location>
        <begin position="109"/>
        <end position="126"/>
    </location>
</feature>
<name>A0A255ZRZ7_9FLAO</name>
<feature type="transmembrane region" description="Helical" evidence="1">
    <location>
        <begin position="36"/>
        <end position="54"/>
    </location>
</feature>
<accession>A0A255ZRZ7</accession>
<dbReference type="PANTHER" id="PTHR22911:SF137">
    <property type="entry name" value="SOLUTE CARRIER FAMILY 35 MEMBER G2-RELATED"/>
    <property type="match status" value="1"/>
</dbReference>
<dbReference type="InterPro" id="IPR037185">
    <property type="entry name" value="EmrE-like"/>
</dbReference>
<gene>
    <name evidence="3" type="ORF">CHU92_03100</name>
</gene>
<sequence length="293" mass="33100">MRISKHYLAGVTAFVIWGFFSLGLRPLRQYPSLDILFFRILFCVVLMLLLSLAFRRKALKEATAHYRQLTKSARAKLIAAVVASGFLLTANWFLFIYVMNHVSVKSASFAYLVCPILTTVLAFFILKEKLTRLQWIAVSISAAGCVLLSFNGLLDIFYSLVVAFTYALYLIIQKKITGIDKFLLLTVQVGIISLIMLPFLPAYGSPVPQETFFYFFILLIAILFTIIPLFLNLYALKTIKSSTVGMLLYINPVIGFLLSAFYFNEVISALQVTGYTLIVISILLFNRNAFKQL</sequence>
<organism evidence="3 4">
    <name type="scientific">Flavobacterium cyanobacteriorum</name>
    <dbReference type="NCBI Taxonomy" id="2022802"/>
    <lineage>
        <taxon>Bacteria</taxon>
        <taxon>Pseudomonadati</taxon>
        <taxon>Bacteroidota</taxon>
        <taxon>Flavobacteriia</taxon>
        <taxon>Flavobacteriales</taxon>
        <taxon>Flavobacteriaceae</taxon>
        <taxon>Flavobacterium</taxon>
    </lineage>
</organism>
<comment type="caution">
    <text evidence="3">The sequence shown here is derived from an EMBL/GenBank/DDBJ whole genome shotgun (WGS) entry which is preliminary data.</text>
</comment>
<keyword evidence="1" id="KW-0472">Membrane</keyword>
<feature type="transmembrane region" description="Helical" evidence="1">
    <location>
        <begin position="75"/>
        <end position="97"/>
    </location>
</feature>
<feature type="domain" description="EamA" evidence="2">
    <location>
        <begin position="7"/>
        <end position="149"/>
    </location>
</feature>
<dbReference type="GO" id="GO:0016020">
    <property type="term" value="C:membrane"/>
    <property type="evidence" value="ECO:0007669"/>
    <property type="project" value="InterPro"/>
</dbReference>
<evidence type="ECO:0000259" key="2">
    <source>
        <dbReference type="Pfam" id="PF00892"/>
    </source>
</evidence>
<proteinExistence type="predicted"/>
<evidence type="ECO:0000256" key="1">
    <source>
        <dbReference type="SAM" id="Phobius"/>
    </source>
</evidence>
<feature type="domain" description="EamA" evidence="2">
    <location>
        <begin position="156"/>
        <end position="286"/>
    </location>
</feature>
<evidence type="ECO:0000313" key="4">
    <source>
        <dbReference type="Proteomes" id="UP000216605"/>
    </source>
</evidence>
<dbReference type="OrthoDB" id="369870at2"/>
<dbReference type="Proteomes" id="UP000216605">
    <property type="component" value="Unassembled WGS sequence"/>
</dbReference>
<dbReference type="AlphaFoldDB" id="A0A255ZRZ7"/>
<feature type="transmembrane region" description="Helical" evidence="1">
    <location>
        <begin position="7"/>
        <end position="24"/>
    </location>
</feature>
<dbReference type="Pfam" id="PF00892">
    <property type="entry name" value="EamA"/>
    <property type="match status" value="2"/>
</dbReference>
<reference evidence="3 4" key="1">
    <citation type="submission" date="2017-07" db="EMBL/GenBank/DDBJ databases">
        <title>Flavobacterium cyanobacteriorum sp. nov., isolated from cyanobacterial aggregates in a eutrophic lake.</title>
        <authorList>
            <person name="Cai H."/>
        </authorList>
    </citation>
    <scope>NUCLEOTIDE SEQUENCE [LARGE SCALE GENOMIC DNA]</scope>
    <source>
        <strain evidence="3 4">TH021</strain>
    </source>
</reference>
<keyword evidence="1" id="KW-1133">Transmembrane helix</keyword>
<dbReference type="PANTHER" id="PTHR22911">
    <property type="entry name" value="ACYL-MALONYL CONDENSING ENZYME-RELATED"/>
    <property type="match status" value="1"/>
</dbReference>
<feature type="transmembrane region" description="Helical" evidence="1">
    <location>
        <begin position="182"/>
        <end position="200"/>
    </location>
</feature>
<evidence type="ECO:0000313" key="3">
    <source>
        <dbReference type="EMBL" id="OYQ43694.1"/>
    </source>
</evidence>
<feature type="transmembrane region" description="Helical" evidence="1">
    <location>
        <begin position="133"/>
        <end position="150"/>
    </location>
</feature>
<feature type="transmembrane region" description="Helical" evidence="1">
    <location>
        <begin position="212"/>
        <end position="234"/>
    </location>
</feature>
<dbReference type="InterPro" id="IPR000620">
    <property type="entry name" value="EamA_dom"/>
</dbReference>
<keyword evidence="4" id="KW-1185">Reference proteome</keyword>
<feature type="transmembrane region" description="Helical" evidence="1">
    <location>
        <begin position="156"/>
        <end position="172"/>
    </location>
</feature>
<dbReference type="RefSeq" id="WP_094412501.1">
    <property type="nucleotide sequence ID" value="NZ_NOXV01000172.1"/>
</dbReference>
<dbReference type="EMBL" id="NOXV01000172">
    <property type="protein sequence ID" value="OYQ43694.1"/>
    <property type="molecule type" value="Genomic_DNA"/>
</dbReference>